<dbReference type="EMBL" id="JAOPJF010000038">
    <property type="protein sequence ID" value="KAK1143590.1"/>
    <property type="molecule type" value="Genomic_DNA"/>
</dbReference>
<keyword evidence="2" id="KW-1185">Reference proteome</keyword>
<reference evidence="1 2" key="1">
    <citation type="journal article" date="2023" name="ACS Omega">
        <title>Identification of the Neoaspergillic Acid Biosynthesis Gene Cluster by Establishing an In Vitro CRISPR-Ribonucleoprotein Genetic System in Aspergillus melleus.</title>
        <authorList>
            <person name="Yuan B."/>
            <person name="Grau M.F."/>
            <person name="Murata R.M."/>
            <person name="Torok T."/>
            <person name="Venkateswaran K."/>
            <person name="Stajich J.E."/>
            <person name="Wang C.C.C."/>
        </authorList>
    </citation>
    <scope>NUCLEOTIDE SEQUENCE [LARGE SCALE GENOMIC DNA]</scope>
    <source>
        <strain evidence="1 2">IMV 1140</strain>
    </source>
</reference>
<accession>A0ACC3B0M9</accession>
<name>A0ACC3B0M9_9EURO</name>
<dbReference type="Proteomes" id="UP001177260">
    <property type="component" value="Unassembled WGS sequence"/>
</dbReference>
<comment type="caution">
    <text evidence="1">The sequence shown here is derived from an EMBL/GenBank/DDBJ whole genome shotgun (WGS) entry which is preliminary data.</text>
</comment>
<organism evidence="1 2">
    <name type="scientific">Aspergillus melleus</name>
    <dbReference type="NCBI Taxonomy" id="138277"/>
    <lineage>
        <taxon>Eukaryota</taxon>
        <taxon>Fungi</taxon>
        <taxon>Dikarya</taxon>
        <taxon>Ascomycota</taxon>
        <taxon>Pezizomycotina</taxon>
        <taxon>Eurotiomycetes</taxon>
        <taxon>Eurotiomycetidae</taxon>
        <taxon>Eurotiales</taxon>
        <taxon>Aspergillaceae</taxon>
        <taxon>Aspergillus</taxon>
        <taxon>Aspergillus subgen. Circumdati</taxon>
    </lineage>
</organism>
<proteinExistence type="predicted"/>
<protein>
    <submittedName>
        <fullName evidence="1">Uncharacterized protein</fullName>
    </submittedName>
</protein>
<sequence>MSDQQYPDAASSPPARDGAVNAENSNNNVLSTDSNLKTKESTPDAGSTHSKLSGASSAAKNSADEHEWIQGIPLFMVLGGVTLVVFLMLLDVAILSTAVPEITSHFHSLDDVAWYGSAYTISSAALTPLTGKFYSHFSSKWTYLFFFGLFELGSLLCGVANSSKMLIIGRAVGGMGGSGMMNGALNIIAGAVPIQGRPPLIGIMMGIGQLGLVLGPLIGGAFTTYSTWRWCFYINLPIGGLVAILLAFTKMPEQVPKPPPMEVFRDNFIRKFDLLGFTLFAPAAIQLLLALQYGGHMYAWNSSRVIGLFCGSGATFIVFFLWEWREGDNAMIPLRILRRRIVWTSCILVMMLFGMTMVLAYYLPIYFQSVRGRTAIMSGVDLLPNIISQLIAAVGSGILMGKVGYYLPWAVAGPVITTIGNGLLTTLSPTTSTGQWIGYQILTGFGRGVCLQAPMIAVQNAVIPSDISPAMATLTFFQTFGGAIFLAIGEVIFAEGLRDKIPQFAPTVSAETVIAAGATGFRDIVTKEQLGGVLLAYAKSIGEIFYMQIGLGVVAFIVAFGIGWKDIRKNAQKKEEVNGEEKV</sequence>
<gene>
    <name evidence="1" type="ORF">N8T08_006200</name>
</gene>
<evidence type="ECO:0000313" key="2">
    <source>
        <dbReference type="Proteomes" id="UP001177260"/>
    </source>
</evidence>
<evidence type="ECO:0000313" key="1">
    <source>
        <dbReference type="EMBL" id="KAK1143590.1"/>
    </source>
</evidence>